<accession>A0A382KSW6</accession>
<dbReference type="AlphaFoldDB" id="A0A382KSW6"/>
<dbReference type="Pfam" id="PF08323">
    <property type="entry name" value="Glyco_transf_5"/>
    <property type="match status" value="1"/>
</dbReference>
<dbReference type="PANTHER" id="PTHR45825">
    <property type="entry name" value="GRANULE-BOUND STARCH SYNTHASE 1, CHLOROPLASTIC/AMYLOPLASTIC"/>
    <property type="match status" value="1"/>
</dbReference>
<keyword evidence="2" id="KW-0808">Transferase</keyword>
<dbReference type="CDD" id="cd03791">
    <property type="entry name" value="GT5_Glycogen_synthase_DULL1-like"/>
    <property type="match status" value="1"/>
</dbReference>
<dbReference type="InterPro" id="IPR013534">
    <property type="entry name" value="Starch_synth_cat_dom"/>
</dbReference>
<feature type="non-terminal residue" evidence="4">
    <location>
        <position position="305"/>
    </location>
</feature>
<keyword evidence="1" id="KW-0328">Glycosyltransferase</keyword>
<gene>
    <name evidence="4" type="ORF">METZ01_LOCUS279519</name>
</gene>
<dbReference type="Gene3D" id="3.40.50.2000">
    <property type="entry name" value="Glycogen Phosphorylase B"/>
    <property type="match status" value="1"/>
</dbReference>
<dbReference type="GO" id="GO:0016757">
    <property type="term" value="F:glycosyltransferase activity"/>
    <property type="evidence" value="ECO:0007669"/>
    <property type="project" value="UniProtKB-KW"/>
</dbReference>
<evidence type="ECO:0000256" key="2">
    <source>
        <dbReference type="ARBA" id="ARBA00022679"/>
    </source>
</evidence>
<evidence type="ECO:0000259" key="3">
    <source>
        <dbReference type="Pfam" id="PF08323"/>
    </source>
</evidence>
<evidence type="ECO:0000313" key="4">
    <source>
        <dbReference type="EMBL" id="SVC26665.1"/>
    </source>
</evidence>
<name>A0A382KSW6_9ZZZZ</name>
<protein>
    <recommendedName>
        <fullName evidence="3">Starch synthase catalytic domain-containing protein</fullName>
    </recommendedName>
</protein>
<organism evidence="4">
    <name type="scientific">marine metagenome</name>
    <dbReference type="NCBI Taxonomy" id="408172"/>
    <lineage>
        <taxon>unclassified sequences</taxon>
        <taxon>metagenomes</taxon>
        <taxon>ecological metagenomes</taxon>
    </lineage>
</organism>
<reference evidence="4" key="1">
    <citation type="submission" date="2018-05" db="EMBL/GenBank/DDBJ databases">
        <authorList>
            <person name="Lanie J.A."/>
            <person name="Ng W.-L."/>
            <person name="Kazmierczak K.M."/>
            <person name="Andrzejewski T.M."/>
            <person name="Davidsen T.M."/>
            <person name="Wayne K.J."/>
            <person name="Tettelin H."/>
            <person name="Glass J.I."/>
            <person name="Rusch D."/>
            <person name="Podicherti R."/>
            <person name="Tsui H.-C.T."/>
            <person name="Winkler M.E."/>
        </authorList>
    </citation>
    <scope>NUCLEOTIDE SEQUENCE</scope>
</reference>
<feature type="domain" description="Starch synthase catalytic" evidence="3">
    <location>
        <begin position="2"/>
        <end position="235"/>
    </location>
</feature>
<proteinExistence type="predicted"/>
<dbReference type="GO" id="GO:0005978">
    <property type="term" value="P:glycogen biosynthetic process"/>
    <property type="evidence" value="ECO:0007669"/>
    <property type="project" value="TreeGrafter"/>
</dbReference>
<evidence type="ECO:0000256" key="1">
    <source>
        <dbReference type="ARBA" id="ARBA00022676"/>
    </source>
</evidence>
<sequence length="305" mass="34237">MRILQATSEFFPYSKTGGLADMVAGLSGALVDLGEEVTVATPLYREVREHISGIKKPYGPEIIIPLGKNKFSGRWWKVEAESGVTILFLENEDFYDRDGLYMQGNDGYWDNPERFMFLSKAVAKLSPEYDVVHVHDWQTAFVPMLLKAGMKRSQPQTILTIHNLAYQGQCGGDRFSITNLPAKLFHREGPEFWGNMNFLKAGISFADGITTVSPKYAREILTQEFGEGLDGLLRKREDSLIGILNGVDYEEWNTENNPDLPASYSANDLSGKEKCKKALQKEMELPVRDVPVFGSITRLAEQKGI</sequence>
<dbReference type="EMBL" id="UINC01082152">
    <property type="protein sequence ID" value="SVC26665.1"/>
    <property type="molecule type" value="Genomic_DNA"/>
</dbReference>
<dbReference type="PANTHER" id="PTHR45825:SF11">
    <property type="entry name" value="ALPHA AMYLASE DOMAIN-CONTAINING PROTEIN"/>
    <property type="match status" value="1"/>
</dbReference>
<dbReference type="GO" id="GO:0005829">
    <property type="term" value="C:cytosol"/>
    <property type="evidence" value="ECO:0007669"/>
    <property type="project" value="TreeGrafter"/>
</dbReference>
<dbReference type="SUPFAM" id="SSF53756">
    <property type="entry name" value="UDP-Glycosyltransferase/glycogen phosphorylase"/>
    <property type="match status" value="1"/>
</dbReference>